<protein>
    <recommendedName>
        <fullName evidence="3">DUF3581 domain-containing protein</fullName>
    </recommendedName>
</protein>
<dbReference type="EMBL" id="AQHF01000026">
    <property type="protein sequence ID" value="MBE0347500.1"/>
    <property type="molecule type" value="Genomic_DNA"/>
</dbReference>
<evidence type="ECO:0000313" key="2">
    <source>
        <dbReference type="Proteomes" id="UP000660708"/>
    </source>
</evidence>
<dbReference type="InterPro" id="IPR021974">
    <property type="entry name" value="DUF3581"/>
</dbReference>
<proteinExistence type="predicted"/>
<dbReference type="Proteomes" id="UP000660708">
    <property type="component" value="Unassembled WGS sequence"/>
</dbReference>
<keyword evidence="2" id="KW-1185">Reference proteome</keyword>
<sequence length="234" mass="26181">MLEPYYQQQANQITITREQGSSFAKGVADDYNPLHDVDAKKFCVPGDLLFSLVLKHYGLSESMQFSFVGMVDETTVLTFPEGGAQFDIMANDKVMLSVTRKGETSTCSSLIDSLTTNYVEFSGTTFPHVIIPLMGEQEVMINPARPMVIYESMSIQMDDISVSEVSLEADKPEFSYDGKRGKINLRFNLTANGTKVGFGEKHMLVSGIREYCQQTVDELITYYNNRKLTLKPAC</sequence>
<dbReference type="RefSeq" id="WP_147388804.1">
    <property type="nucleotide sequence ID" value="NZ_AQHF01000026.1"/>
</dbReference>
<evidence type="ECO:0008006" key="3">
    <source>
        <dbReference type="Google" id="ProtNLM"/>
    </source>
</evidence>
<name>A0A8I0MYI2_9GAMM</name>
<gene>
    <name evidence="1" type="ORF">PPEP_a1969</name>
</gene>
<reference evidence="1 2" key="1">
    <citation type="submission" date="2015-06" db="EMBL/GenBank/DDBJ databases">
        <title>Genome sequence of Pseudoalteromonas peptidolytica.</title>
        <authorList>
            <person name="Xie B.-B."/>
            <person name="Rong J.-C."/>
            <person name="Qin Q.-L."/>
            <person name="Zhang Y.-Z."/>
        </authorList>
    </citation>
    <scope>NUCLEOTIDE SEQUENCE [LARGE SCALE GENOMIC DNA]</scope>
    <source>
        <strain evidence="1 2">F12-50-A1</strain>
    </source>
</reference>
<evidence type="ECO:0000313" key="1">
    <source>
        <dbReference type="EMBL" id="MBE0347500.1"/>
    </source>
</evidence>
<organism evidence="1 2">
    <name type="scientific">Pseudoalteromonas peptidolytica F12-50-A1</name>
    <dbReference type="NCBI Taxonomy" id="1315280"/>
    <lineage>
        <taxon>Bacteria</taxon>
        <taxon>Pseudomonadati</taxon>
        <taxon>Pseudomonadota</taxon>
        <taxon>Gammaproteobacteria</taxon>
        <taxon>Alteromonadales</taxon>
        <taxon>Pseudoalteromonadaceae</taxon>
        <taxon>Pseudoalteromonas</taxon>
    </lineage>
</organism>
<comment type="caution">
    <text evidence="1">The sequence shown here is derived from an EMBL/GenBank/DDBJ whole genome shotgun (WGS) entry which is preliminary data.</text>
</comment>
<dbReference type="AlphaFoldDB" id="A0A8I0MYI2"/>
<dbReference type="Pfam" id="PF12119">
    <property type="entry name" value="DUF3581"/>
    <property type="match status" value="1"/>
</dbReference>
<accession>A0A8I0MYI2</accession>